<reference evidence="1 2" key="1">
    <citation type="submission" date="2016-10" db="EMBL/GenBank/DDBJ databases">
        <authorList>
            <person name="Varghese N."/>
            <person name="Submissions S."/>
        </authorList>
    </citation>
    <scope>NUCLEOTIDE SEQUENCE [LARGE SCALE GENOMIC DNA]</scope>
    <source>
        <strain evidence="1 2">FF3</strain>
    </source>
</reference>
<keyword evidence="2" id="KW-1185">Reference proteome</keyword>
<dbReference type="Gene3D" id="3.40.50.10070">
    <property type="entry name" value="TolB, N-terminal domain"/>
    <property type="match status" value="1"/>
</dbReference>
<gene>
    <name evidence="1" type="ORF">SAMN04487940_10597</name>
</gene>
<dbReference type="EMBL" id="FNYY01000005">
    <property type="protein sequence ID" value="SEJ35806.1"/>
    <property type="molecule type" value="Genomic_DNA"/>
</dbReference>
<dbReference type="SUPFAM" id="SSF48439">
    <property type="entry name" value="Protein prenylyltransferase"/>
    <property type="match status" value="1"/>
</dbReference>
<dbReference type="InterPro" id="IPR011990">
    <property type="entry name" value="TPR-like_helical_dom_sf"/>
</dbReference>
<sequence length="537" mass="59293">MPDLVIHLRGPLRIATGDGRPLAGLTRRGQAMLVCLALQPGMRAERGYLAELLWSDRSEEQSRASLRQELSVLKRAVPEAILAADRQAVWLDAGAVQVDEGGAGDLLEGFDLASEGFEDWLRQARAGRAADAPAETSAAARGERPTLAVLPFEEFGAAARDMFADGVVDEITSALSRCKEFRVIARQSAFALGDPGLSVPEAAARLKADYIVEGSVRRAGERLRISVQLVRGHDGHTLWTARFDDRLDDLFDLLDRIAAQVAGQILPNLRAAEIARARARPPQDRTAYELMLTALPHFWAHRGEENERAIALLDQALLHQPDFAPAMAYKAWCHAHHCCYTWTTDGAPHQAAARTLVSRAAPMVQDDPGALVALSAACGLALNDFARARSLVDRALLLDPNNAWGWLRLGWTAVYVGEFDTGMAAFDRYDQLSPLDPFRFNGLFGRSAALRAMRRFDESVALCEQGLREGTGVTWAYRMLFGTHWLAGNKDAAMAAARKWRAAYPDITFEMARNLMPKWQHDPAYYKALQELWRQDG</sequence>
<dbReference type="RefSeq" id="WP_074836196.1">
    <property type="nucleotide sequence ID" value="NZ_FNYY01000005.1"/>
</dbReference>
<dbReference type="GO" id="GO:0006355">
    <property type="term" value="P:regulation of DNA-templated transcription"/>
    <property type="evidence" value="ECO:0007669"/>
    <property type="project" value="InterPro"/>
</dbReference>
<comment type="caution">
    <text evidence="1">The sequence shown here is derived from an EMBL/GenBank/DDBJ whole genome shotgun (WGS) entry which is preliminary data.</text>
</comment>
<name>A0A975W9G0_9RHOB</name>
<accession>A0A975W9G0</accession>
<evidence type="ECO:0000313" key="1">
    <source>
        <dbReference type="EMBL" id="SEJ35806.1"/>
    </source>
</evidence>
<dbReference type="SUPFAM" id="SSF46894">
    <property type="entry name" value="C-terminal effector domain of the bipartite response regulators"/>
    <property type="match status" value="1"/>
</dbReference>
<proteinExistence type="predicted"/>
<dbReference type="Gene3D" id="1.25.40.10">
    <property type="entry name" value="Tetratricopeptide repeat domain"/>
    <property type="match status" value="1"/>
</dbReference>
<evidence type="ECO:0000313" key="2">
    <source>
        <dbReference type="Proteomes" id="UP000182932"/>
    </source>
</evidence>
<dbReference type="InterPro" id="IPR036388">
    <property type="entry name" value="WH-like_DNA-bd_sf"/>
</dbReference>
<dbReference type="AlphaFoldDB" id="A0A975W9G0"/>
<dbReference type="Gene3D" id="1.10.10.10">
    <property type="entry name" value="Winged helix-like DNA-binding domain superfamily/Winged helix DNA-binding domain"/>
    <property type="match status" value="1"/>
</dbReference>
<protein>
    <submittedName>
        <fullName evidence="1">TolB amino-terminal domain-containing protein</fullName>
    </submittedName>
</protein>
<dbReference type="Proteomes" id="UP000182932">
    <property type="component" value="Unassembled WGS sequence"/>
</dbReference>
<dbReference type="GeneID" id="80818064"/>
<dbReference type="GO" id="GO:0003677">
    <property type="term" value="F:DNA binding"/>
    <property type="evidence" value="ECO:0007669"/>
    <property type="project" value="InterPro"/>
</dbReference>
<dbReference type="InterPro" id="IPR016032">
    <property type="entry name" value="Sig_transdc_resp-reg_C-effctor"/>
</dbReference>
<organism evidence="1 2">
    <name type="scientific">Marinovum algicola</name>
    <dbReference type="NCBI Taxonomy" id="42444"/>
    <lineage>
        <taxon>Bacteria</taxon>
        <taxon>Pseudomonadati</taxon>
        <taxon>Pseudomonadota</taxon>
        <taxon>Alphaproteobacteria</taxon>
        <taxon>Rhodobacterales</taxon>
        <taxon>Roseobacteraceae</taxon>
        <taxon>Marinovum</taxon>
    </lineage>
</organism>